<keyword evidence="4" id="KW-1185">Reference proteome</keyword>
<protein>
    <submittedName>
        <fullName evidence="3">Similar to Saccharomyces cerevisiae YCL016C DCC1 Subunit of a complex with Ctf8p and Ctf18p that shares some components with Replication Factor C</fullName>
    </submittedName>
</protein>
<comment type="similarity">
    <text evidence="1">Belongs to the DCC1 family.</text>
</comment>
<name>A0A0J9X313_GEOCN</name>
<evidence type="ECO:0000256" key="2">
    <source>
        <dbReference type="ARBA" id="ARBA00022705"/>
    </source>
</evidence>
<dbReference type="AlphaFoldDB" id="A0A0J9X313"/>
<proteinExistence type="inferred from homology"/>
<evidence type="ECO:0000313" key="3">
    <source>
        <dbReference type="EMBL" id="CDO51810.1"/>
    </source>
</evidence>
<dbReference type="GO" id="GO:0000785">
    <property type="term" value="C:chromatin"/>
    <property type="evidence" value="ECO:0007669"/>
    <property type="project" value="TreeGrafter"/>
</dbReference>
<dbReference type="GO" id="GO:0006260">
    <property type="term" value="P:DNA replication"/>
    <property type="evidence" value="ECO:0007669"/>
    <property type="project" value="UniProtKB-KW"/>
</dbReference>
<dbReference type="EMBL" id="CCBN010000002">
    <property type="protein sequence ID" value="CDO51810.1"/>
    <property type="molecule type" value="Genomic_DNA"/>
</dbReference>
<reference evidence="3" key="1">
    <citation type="submission" date="2014-03" db="EMBL/GenBank/DDBJ databases">
        <authorList>
            <person name="Casaregola S."/>
        </authorList>
    </citation>
    <scope>NUCLEOTIDE SEQUENCE [LARGE SCALE GENOMIC DNA]</scope>
    <source>
        <strain evidence="3">CLIB 918</strain>
    </source>
</reference>
<evidence type="ECO:0000313" key="4">
    <source>
        <dbReference type="Proteomes" id="UP000242525"/>
    </source>
</evidence>
<dbReference type="Pfam" id="PF09724">
    <property type="entry name" value="Dcc1"/>
    <property type="match status" value="1"/>
</dbReference>
<comment type="caution">
    <text evidence="3">The sequence shown here is derived from an EMBL/GenBank/DDBJ whole genome shotgun (WGS) entry which is preliminary data.</text>
</comment>
<dbReference type="OrthoDB" id="276989at2759"/>
<dbReference type="Proteomes" id="UP000242525">
    <property type="component" value="Unassembled WGS sequence"/>
</dbReference>
<sequence length="367" mass="41188">MSLYSEIDKTSKYKLLELDPDLLEYLTTSERPQLILKGPRNDSKLVLCTDTKTFKVREIQHSNSLFVMRSGANDCRLLSNVPSSWETIDITGSNDHCDDAFHNVPVYYGATGTNLQHDAKPTGGAFGKPKLERKRPETLVALKLRVPVSEAQFSQLWADRAGVELTDGRLYTLSDDVINDVLRDILVVVMKDIKSVDPALVYAQLAGADGGPYEEPETVVESVIKKFSVNNTVPYELAGERIVQWLGIYTLQSHDGEELAIDTFVDLWTAAMPIPVERLGSRLDLALLNGHFVKITPTRLTHLDRSALSAHPETRFRQLLDLKPTWELAEIAPFVDDLRSRALTLERFVMKFAKKKTAGSRVYVTSR</sequence>
<dbReference type="PANTHER" id="PTHR13395:SF6">
    <property type="entry name" value="SISTER CHROMATID COHESION PROTEIN DCC1"/>
    <property type="match status" value="1"/>
</dbReference>
<dbReference type="GO" id="GO:0031390">
    <property type="term" value="C:Ctf18 RFC-like complex"/>
    <property type="evidence" value="ECO:0007669"/>
    <property type="project" value="InterPro"/>
</dbReference>
<dbReference type="InterPro" id="IPR019128">
    <property type="entry name" value="Dcc1"/>
</dbReference>
<dbReference type="PANTHER" id="PTHR13395">
    <property type="entry name" value="SISTER CHROMATID COHESION PROTEIN DCC1-RELATED"/>
    <property type="match status" value="1"/>
</dbReference>
<dbReference type="GO" id="GO:0000775">
    <property type="term" value="C:chromosome, centromeric region"/>
    <property type="evidence" value="ECO:0007669"/>
    <property type="project" value="TreeGrafter"/>
</dbReference>
<accession>A0A0J9X313</accession>
<dbReference type="STRING" id="1173061.A0A0J9X313"/>
<organism evidence="3 4">
    <name type="scientific">Geotrichum candidum</name>
    <name type="common">Oospora lactis</name>
    <name type="synonym">Dipodascus geotrichum</name>
    <dbReference type="NCBI Taxonomy" id="1173061"/>
    <lineage>
        <taxon>Eukaryota</taxon>
        <taxon>Fungi</taxon>
        <taxon>Dikarya</taxon>
        <taxon>Ascomycota</taxon>
        <taxon>Saccharomycotina</taxon>
        <taxon>Dipodascomycetes</taxon>
        <taxon>Dipodascales</taxon>
        <taxon>Dipodascaceae</taxon>
        <taxon>Geotrichum</taxon>
    </lineage>
</organism>
<gene>
    <name evidence="3" type="ORF">BN980_GECA02s01297g</name>
</gene>
<evidence type="ECO:0000256" key="1">
    <source>
        <dbReference type="ARBA" id="ARBA00007017"/>
    </source>
</evidence>
<keyword evidence="2" id="KW-0235">DNA replication</keyword>
<dbReference type="GO" id="GO:0034088">
    <property type="term" value="P:maintenance of mitotic sister chromatid cohesion"/>
    <property type="evidence" value="ECO:0007669"/>
    <property type="project" value="TreeGrafter"/>
</dbReference>